<name>A0ABY5GMX2_9GAMM</name>
<evidence type="ECO:0000256" key="1">
    <source>
        <dbReference type="SAM" id="Coils"/>
    </source>
</evidence>
<evidence type="ECO:0008006" key="5">
    <source>
        <dbReference type="Google" id="ProtNLM"/>
    </source>
</evidence>
<accession>A0ABY5GMX2</accession>
<keyword evidence="2" id="KW-0472">Membrane</keyword>
<dbReference type="Proteomes" id="UP001057998">
    <property type="component" value="Chromosome 2"/>
</dbReference>
<keyword evidence="1" id="KW-0175">Coiled coil</keyword>
<keyword evidence="2" id="KW-0812">Transmembrane</keyword>
<dbReference type="RefSeq" id="WP_255392031.1">
    <property type="nucleotide sequence ID" value="NZ_CP101509.1"/>
</dbReference>
<gene>
    <name evidence="3" type="ORF">NNL38_19075</name>
</gene>
<feature type="transmembrane region" description="Helical" evidence="2">
    <location>
        <begin position="6"/>
        <end position="22"/>
    </location>
</feature>
<reference evidence="3" key="1">
    <citation type="submission" date="2022-07" db="EMBL/GenBank/DDBJ databases">
        <title>Genome sequencing of Photobacterium atrarenae GJH2-4.</title>
        <authorList>
            <person name="Park S.-J."/>
        </authorList>
    </citation>
    <scope>NUCLEOTIDE SEQUENCE</scope>
    <source>
        <strain evidence="3">GJH2-4</strain>
    </source>
</reference>
<keyword evidence="2" id="KW-1133">Transmembrane helix</keyword>
<keyword evidence="4" id="KW-1185">Reference proteome</keyword>
<evidence type="ECO:0000313" key="3">
    <source>
        <dbReference type="EMBL" id="UTV30667.1"/>
    </source>
</evidence>
<evidence type="ECO:0000256" key="2">
    <source>
        <dbReference type="SAM" id="Phobius"/>
    </source>
</evidence>
<dbReference type="EMBL" id="CP101509">
    <property type="protein sequence ID" value="UTV30667.1"/>
    <property type="molecule type" value="Genomic_DNA"/>
</dbReference>
<organism evidence="3 4">
    <name type="scientific">Photobacterium atrarenae</name>
    <dbReference type="NCBI Taxonomy" id="865757"/>
    <lineage>
        <taxon>Bacteria</taxon>
        <taxon>Pseudomonadati</taxon>
        <taxon>Pseudomonadota</taxon>
        <taxon>Gammaproteobacteria</taxon>
        <taxon>Vibrionales</taxon>
        <taxon>Vibrionaceae</taxon>
        <taxon>Photobacterium</taxon>
    </lineage>
</organism>
<proteinExistence type="predicted"/>
<protein>
    <recommendedName>
        <fullName evidence="5">Nitrite reductase</fullName>
    </recommendedName>
</protein>
<sequence length="75" mass="8790">MAWTGIIIVAIVFISIMFKRYLDHQLKIKALESEHQTRSLGEMKQEMKALKERVEVLEKIVTDSGYQLNNEINRL</sequence>
<evidence type="ECO:0000313" key="4">
    <source>
        <dbReference type="Proteomes" id="UP001057998"/>
    </source>
</evidence>
<feature type="coiled-coil region" evidence="1">
    <location>
        <begin position="33"/>
        <end position="60"/>
    </location>
</feature>